<dbReference type="AlphaFoldDB" id="A0ABD0VY79"/>
<evidence type="ECO:0000313" key="1">
    <source>
        <dbReference type="EMBL" id="KAL0962590.1"/>
    </source>
</evidence>
<sequence>MTSGKTQRLAVPGHNYFQKIESFIDRHFEIGELYMEFLKGSCKGSGALCDFCTSNLLSGPPITRIPRPYPDHQQLPALKYCPYNKTPIDSRLPDDFQPRAQLKKAVERRDVQLDNPVSISEFSQKYVVDERCVNI</sequence>
<protein>
    <submittedName>
        <fullName evidence="1">Uncharacterized protein</fullName>
    </submittedName>
</protein>
<comment type="caution">
    <text evidence="1">The sequence shown here is derived from an EMBL/GenBank/DDBJ whole genome shotgun (WGS) entry which is preliminary data.</text>
</comment>
<organism evidence="1 2">
    <name type="scientific">Umbra pygmaea</name>
    <name type="common">Eastern mudminnow</name>
    <dbReference type="NCBI Taxonomy" id="75934"/>
    <lineage>
        <taxon>Eukaryota</taxon>
        <taxon>Metazoa</taxon>
        <taxon>Chordata</taxon>
        <taxon>Craniata</taxon>
        <taxon>Vertebrata</taxon>
        <taxon>Euteleostomi</taxon>
        <taxon>Actinopterygii</taxon>
        <taxon>Neopterygii</taxon>
        <taxon>Teleostei</taxon>
        <taxon>Protacanthopterygii</taxon>
        <taxon>Esociformes</taxon>
        <taxon>Umbridae</taxon>
        <taxon>Umbra</taxon>
    </lineage>
</organism>
<dbReference type="Proteomes" id="UP001557470">
    <property type="component" value="Unassembled WGS sequence"/>
</dbReference>
<keyword evidence="2" id="KW-1185">Reference proteome</keyword>
<gene>
    <name evidence="1" type="ORF">UPYG_G00342170</name>
</gene>
<evidence type="ECO:0000313" key="2">
    <source>
        <dbReference type="Proteomes" id="UP001557470"/>
    </source>
</evidence>
<accession>A0ABD0VY79</accession>
<reference evidence="1 2" key="1">
    <citation type="submission" date="2024-06" db="EMBL/GenBank/DDBJ databases">
        <authorList>
            <person name="Pan Q."/>
            <person name="Wen M."/>
            <person name="Jouanno E."/>
            <person name="Zahm M."/>
            <person name="Klopp C."/>
            <person name="Cabau C."/>
            <person name="Louis A."/>
            <person name="Berthelot C."/>
            <person name="Parey E."/>
            <person name="Roest Crollius H."/>
            <person name="Montfort J."/>
            <person name="Robinson-Rechavi M."/>
            <person name="Bouchez O."/>
            <person name="Lampietro C."/>
            <person name="Lopez Roques C."/>
            <person name="Donnadieu C."/>
            <person name="Postlethwait J."/>
            <person name="Bobe J."/>
            <person name="Verreycken H."/>
            <person name="Guiguen Y."/>
        </authorList>
    </citation>
    <scope>NUCLEOTIDE SEQUENCE [LARGE SCALE GENOMIC DNA]</scope>
    <source>
        <strain evidence="1">Up_M1</strain>
        <tissue evidence="1">Testis</tissue>
    </source>
</reference>
<name>A0ABD0VY79_UMBPY</name>
<dbReference type="EMBL" id="JAGEUA010000011">
    <property type="protein sequence ID" value="KAL0962590.1"/>
    <property type="molecule type" value="Genomic_DNA"/>
</dbReference>
<proteinExistence type="predicted"/>